<dbReference type="InterPro" id="IPR015422">
    <property type="entry name" value="PyrdxlP-dep_Trfase_small"/>
</dbReference>
<dbReference type="InterPro" id="IPR000192">
    <property type="entry name" value="Aminotrans_V_dom"/>
</dbReference>
<dbReference type="Gene3D" id="3.40.640.10">
    <property type="entry name" value="Type I PLP-dependent aspartate aminotransferase-like (Major domain)"/>
    <property type="match status" value="1"/>
</dbReference>
<dbReference type="GeneID" id="92759004"/>
<dbReference type="Proteomes" id="UP000617681">
    <property type="component" value="Chromosome"/>
</dbReference>
<dbReference type="PANTHER" id="PTHR43586">
    <property type="entry name" value="CYSTEINE DESULFURASE"/>
    <property type="match status" value="1"/>
</dbReference>
<dbReference type="Pfam" id="PF00266">
    <property type="entry name" value="Aminotran_5"/>
    <property type="match status" value="1"/>
</dbReference>
<dbReference type="EMBL" id="CP066007">
    <property type="protein sequence ID" value="QQB46659.1"/>
    <property type="molecule type" value="Genomic_DNA"/>
</dbReference>
<reference evidence="2 4" key="1">
    <citation type="submission" date="2020-12" db="EMBL/GenBank/DDBJ databases">
        <title>FDA dAtabase for Regulatory Grade micrObial Sequences (FDA-ARGOS): Supporting development and validation of Infectious Disease Dx tests.</title>
        <authorList>
            <person name="Sproer C."/>
            <person name="Gronow S."/>
            <person name="Severitt S."/>
            <person name="Schroder I."/>
            <person name="Tallon L."/>
            <person name="Sadzewicz L."/>
            <person name="Zhao X."/>
            <person name="Boylan J."/>
            <person name="Ott S."/>
            <person name="Bowen H."/>
            <person name="Vavikolanu K."/>
            <person name="Mehta A."/>
            <person name="Aluvathingal J."/>
            <person name="Nadendla S."/>
            <person name="Lowell S."/>
            <person name="Myers T."/>
            <person name="Yan Y."/>
            <person name="Sichtig H."/>
        </authorList>
    </citation>
    <scope>NUCLEOTIDE SEQUENCE [LARGE SCALE GENOMIC DNA]</scope>
    <source>
        <strain evidence="2 4">FDAARGOS_1053</strain>
        <strain evidence="3">FDAARGOS_1191</strain>
    </source>
</reference>
<dbReference type="InterPro" id="IPR015424">
    <property type="entry name" value="PyrdxlP-dep_Trfase"/>
</dbReference>
<protein>
    <submittedName>
        <fullName evidence="2">Aminotransferase class V-fold PLP-dependent enzyme</fullName>
    </submittedName>
</protein>
<name>A0A7T4EFY0_9CORY</name>
<dbReference type="PANTHER" id="PTHR43586:SF21">
    <property type="entry name" value="PYRIDOXAL PHOSPHATE (PLP)-DEPENDENT ASPARTATE AMINOTRANSFERASE SUPERFAMILY"/>
    <property type="match status" value="1"/>
</dbReference>
<dbReference type="Gene3D" id="3.90.1150.10">
    <property type="entry name" value="Aspartate Aminotransferase, domain 1"/>
    <property type="match status" value="1"/>
</dbReference>
<proteinExistence type="predicted"/>
<dbReference type="SUPFAM" id="SSF53383">
    <property type="entry name" value="PLP-dependent transferases"/>
    <property type="match status" value="1"/>
</dbReference>
<feature type="domain" description="Aminotransferase class V" evidence="1">
    <location>
        <begin position="127"/>
        <end position="210"/>
    </location>
</feature>
<evidence type="ECO:0000313" key="3">
    <source>
        <dbReference type="EMBL" id="QRP70857.1"/>
    </source>
</evidence>
<dbReference type="EMBL" id="CP069534">
    <property type="protein sequence ID" value="QRP70857.1"/>
    <property type="molecule type" value="Genomic_DNA"/>
</dbReference>
<evidence type="ECO:0000259" key="1">
    <source>
        <dbReference type="Pfam" id="PF00266"/>
    </source>
</evidence>
<evidence type="ECO:0000313" key="4">
    <source>
        <dbReference type="Proteomes" id="UP000596145"/>
    </source>
</evidence>
<accession>A0A7T4EFY0</accession>
<dbReference type="RefSeq" id="WP_005392763.1">
    <property type="nucleotide sequence ID" value="NZ_CP066007.1"/>
</dbReference>
<dbReference type="OrthoDB" id="7592443at2"/>
<sequence length="393" mass="41610">MYDAARVRGLYTSLGEGWIYLNAGECPQIPEKVASGVATSFRTAPLVVAPEPGSRHSSNTHFGSTHMASATRAVADLFSVRSDHVVLGPSSFVLARALAHSMSGRLARSGVVGARDHALNSAFSRYNLTIAEPDLGTGEIPSWQYRSLIDGSTRLVIVPGAQPYVGTATPVEEIADITHSSSRAWVLLDATALAPYRLIDIDSYGVDIVLVDLAALGGPQLSALVFRDTSMFPRFDHPLVVGQLSSGLLGGVAPLIDHYAGLVEDVEGQRSRRLRESMASLDVYLSGLLRHAIESLRGLSGVHLVGITGEAAGYGMAAIDRIPRLTFVVRGIDAATVQQRLFSNSLVTSLAPQDPLLANMGVFEAGGALSIGLAPFNTYADIDHLTRVLASLG</sequence>
<keyword evidence="2" id="KW-0032">Aminotransferase</keyword>
<dbReference type="Proteomes" id="UP000596145">
    <property type="component" value="Chromosome"/>
</dbReference>
<evidence type="ECO:0000313" key="2">
    <source>
        <dbReference type="EMBL" id="QQB46659.1"/>
    </source>
</evidence>
<dbReference type="GO" id="GO:0008483">
    <property type="term" value="F:transaminase activity"/>
    <property type="evidence" value="ECO:0007669"/>
    <property type="project" value="UniProtKB-KW"/>
</dbReference>
<dbReference type="InterPro" id="IPR015421">
    <property type="entry name" value="PyrdxlP-dep_Trfase_major"/>
</dbReference>
<dbReference type="AlphaFoldDB" id="A0A7T4EFY0"/>
<keyword evidence="2" id="KW-0808">Transferase</keyword>
<organism evidence="2 4">
    <name type="scientific">Corynebacterium glucuronolyticum</name>
    <dbReference type="NCBI Taxonomy" id="39791"/>
    <lineage>
        <taxon>Bacteria</taxon>
        <taxon>Bacillati</taxon>
        <taxon>Actinomycetota</taxon>
        <taxon>Actinomycetes</taxon>
        <taxon>Mycobacteriales</taxon>
        <taxon>Corynebacteriaceae</taxon>
        <taxon>Corynebacterium</taxon>
    </lineage>
</organism>
<gene>
    <name evidence="2" type="ORF">I6I10_01560</name>
    <name evidence="3" type="ORF">I6J21_01390</name>
</gene>